<accession>A0A3B0YH78</accession>
<dbReference type="EMBL" id="UOFN01000101">
    <property type="protein sequence ID" value="VAW78761.1"/>
    <property type="molecule type" value="Genomic_DNA"/>
</dbReference>
<dbReference type="PANTHER" id="PTHR37691:SF1">
    <property type="entry name" value="BLR3518 PROTEIN"/>
    <property type="match status" value="1"/>
</dbReference>
<evidence type="ECO:0000313" key="1">
    <source>
        <dbReference type="EMBL" id="VAW78761.1"/>
    </source>
</evidence>
<dbReference type="InterPro" id="IPR027396">
    <property type="entry name" value="DsrEFH-like"/>
</dbReference>
<reference evidence="1" key="1">
    <citation type="submission" date="2018-06" db="EMBL/GenBank/DDBJ databases">
        <authorList>
            <person name="Zhirakovskaya E."/>
        </authorList>
    </citation>
    <scope>NUCLEOTIDE SEQUENCE</scope>
</reference>
<gene>
    <name evidence="1" type="ORF">MNBD_GAMMA15-1195</name>
</gene>
<organism evidence="1">
    <name type="scientific">hydrothermal vent metagenome</name>
    <dbReference type="NCBI Taxonomy" id="652676"/>
    <lineage>
        <taxon>unclassified sequences</taxon>
        <taxon>metagenomes</taxon>
        <taxon>ecological metagenomes</taxon>
    </lineage>
</organism>
<dbReference type="PANTHER" id="PTHR37691">
    <property type="entry name" value="BLR3518 PROTEIN"/>
    <property type="match status" value="1"/>
</dbReference>
<protein>
    <submittedName>
        <fullName evidence="1">Uncharacterized protein</fullName>
    </submittedName>
</protein>
<dbReference type="SUPFAM" id="SSF75169">
    <property type="entry name" value="DsrEFH-like"/>
    <property type="match status" value="1"/>
</dbReference>
<dbReference type="InterPro" id="IPR003787">
    <property type="entry name" value="Sulphur_relay_DsrE/F-like"/>
</dbReference>
<proteinExistence type="predicted"/>
<name>A0A3B0YH78_9ZZZZ</name>
<dbReference type="Gene3D" id="3.40.1260.10">
    <property type="entry name" value="DsrEFH-like"/>
    <property type="match status" value="1"/>
</dbReference>
<dbReference type="Pfam" id="PF02635">
    <property type="entry name" value="DsrE"/>
    <property type="match status" value="1"/>
</dbReference>
<dbReference type="AlphaFoldDB" id="A0A3B0YH78"/>
<sequence>MKLNIYRSLSAISLAIAIVGANPLVAEPLDKKPEASTDLFHPARITKIPEAPESKPFAEHFIVFHISSGDAFAQKLVLNNAQNLANFYGPDKVLIEVVAYGPGLRTLFKENVYSKRIDRMADQGISFTACANTMKAMGRDLPSLNKVAKVVPGGVVRLTELQEAGWTYIRP</sequence>